<reference evidence="1 2" key="1">
    <citation type="submission" date="2016-10" db="EMBL/GenBank/DDBJ databases">
        <authorList>
            <person name="de Groot N.N."/>
        </authorList>
    </citation>
    <scope>NUCLEOTIDE SEQUENCE [LARGE SCALE GENOMIC DNA]</scope>
    <source>
        <strain evidence="1 2">DSM 16981</strain>
    </source>
</reference>
<gene>
    <name evidence="1" type="ORF">SAMN05660299_02098</name>
</gene>
<organism evidence="1 2">
    <name type="scientific">Megasphaera paucivorans</name>
    <dbReference type="NCBI Taxonomy" id="349095"/>
    <lineage>
        <taxon>Bacteria</taxon>
        <taxon>Bacillati</taxon>
        <taxon>Bacillota</taxon>
        <taxon>Negativicutes</taxon>
        <taxon>Veillonellales</taxon>
        <taxon>Veillonellaceae</taxon>
        <taxon>Megasphaera</taxon>
    </lineage>
</organism>
<dbReference type="InterPro" id="IPR003748">
    <property type="entry name" value="DUF169"/>
</dbReference>
<accession>A0A1G9YJG0</accession>
<keyword evidence="2" id="KW-1185">Reference proteome</keyword>
<name>A0A1G9YJG0_9FIRM</name>
<proteinExistence type="predicted"/>
<sequence>MNSKLIEALALRYEPVAVLLSNTKPEYALQSKEGVRSCIIPLFIAAMKGNVSVFERKTTMCPGAIAGLGFGTFPNYPDGIEYFLTTGKPGQFEGEGYIKTPELGKNFVECLPITDISYQYVIFKPLSQVNIDEEQPALCVFCVTNDQLSALIVMANYYKQGNENVVIPQSSGCQSIFLIPYAESQKKNPRAVVGLTDITVRPMLDPDIVSFAVPYAMFVEMEQNVKGSFLEKKLWQRMKGR</sequence>
<evidence type="ECO:0000313" key="2">
    <source>
        <dbReference type="Proteomes" id="UP000199309"/>
    </source>
</evidence>
<dbReference type="RefSeq" id="WP_091651566.1">
    <property type="nucleotide sequence ID" value="NZ_FNHQ01000023.1"/>
</dbReference>
<dbReference type="Proteomes" id="UP000199309">
    <property type="component" value="Unassembled WGS sequence"/>
</dbReference>
<dbReference type="Pfam" id="PF02596">
    <property type="entry name" value="DUF169"/>
    <property type="match status" value="1"/>
</dbReference>
<protein>
    <submittedName>
        <fullName evidence="1">Uncharacterized conserved protein, DUF169 family</fullName>
    </submittedName>
</protein>
<dbReference type="EMBL" id="FNHQ01000023">
    <property type="protein sequence ID" value="SDN09247.1"/>
    <property type="molecule type" value="Genomic_DNA"/>
</dbReference>
<evidence type="ECO:0000313" key="1">
    <source>
        <dbReference type="EMBL" id="SDN09247.1"/>
    </source>
</evidence>
<dbReference type="OrthoDB" id="9779322at2"/>
<dbReference type="STRING" id="349095.SAMN05660299_02098"/>
<dbReference type="AlphaFoldDB" id="A0A1G9YJG0"/>